<dbReference type="AlphaFoldDB" id="A0AAD6GHH4"/>
<feature type="region of interest" description="Disordered" evidence="1">
    <location>
        <begin position="78"/>
        <end position="163"/>
    </location>
</feature>
<evidence type="ECO:0000313" key="3">
    <source>
        <dbReference type="Proteomes" id="UP001220324"/>
    </source>
</evidence>
<evidence type="ECO:0000313" key="2">
    <source>
        <dbReference type="EMBL" id="KAJ5545971.1"/>
    </source>
</evidence>
<evidence type="ECO:0000256" key="1">
    <source>
        <dbReference type="SAM" id="MobiDB-lite"/>
    </source>
</evidence>
<feature type="compositionally biased region" description="Low complexity" evidence="1">
    <location>
        <begin position="141"/>
        <end position="163"/>
    </location>
</feature>
<dbReference type="Proteomes" id="UP001220324">
    <property type="component" value="Unassembled WGS sequence"/>
</dbReference>
<dbReference type="EMBL" id="JAQIZZ010000003">
    <property type="protein sequence ID" value="KAJ5545971.1"/>
    <property type="molecule type" value="Genomic_DNA"/>
</dbReference>
<reference evidence="2 3" key="1">
    <citation type="journal article" date="2023" name="IMA Fungus">
        <title>Comparative genomic study of the Penicillium genus elucidates a diverse pangenome and 15 lateral gene transfer events.</title>
        <authorList>
            <person name="Petersen C."/>
            <person name="Sorensen T."/>
            <person name="Nielsen M.R."/>
            <person name="Sondergaard T.E."/>
            <person name="Sorensen J.L."/>
            <person name="Fitzpatrick D.A."/>
            <person name="Frisvad J.C."/>
            <person name="Nielsen K.L."/>
        </authorList>
    </citation>
    <scope>NUCLEOTIDE SEQUENCE [LARGE SCALE GENOMIC DNA]</scope>
    <source>
        <strain evidence="2 3">IBT 35679</strain>
    </source>
</reference>
<proteinExistence type="predicted"/>
<keyword evidence="3" id="KW-1185">Reference proteome</keyword>
<organism evidence="2 3">
    <name type="scientific">Penicillium frequentans</name>
    <dbReference type="NCBI Taxonomy" id="3151616"/>
    <lineage>
        <taxon>Eukaryota</taxon>
        <taxon>Fungi</taxon>
        <taxon>Dikarya</taxon>
        <taxon>Ascomycota</taxon>
        <taxon>Pezizomycotina</taxon>
        <taxon>Eurotiomycetes</taxon>
        <taxon>Eurotiomycetidae</taxon>
        <taxon>Eurotiales</taxon>
        <taxon>Aspergillaceae</taxon>
        <taxon>Penicillium</taxon>
    </lineage>
</organism>
<accession>A0AAD6GHH4</accession>
<sequence>MAPTELLTRPAELWQQSTNKMHRSTTDIWRRSTNLWYDSKHMCHQTTMDVWHRSADSWTHSMNRCLQSTDKLTTSAKKLQATGNEAKVPNEAPITSTKIDPSTLPAPALIPNTPYSPESVGSPEPTKPLPSIQTIQYIPYSKPSSRSRSQSESDTNSTSSSSLSIDLDLDKKNAADQQTKDLIELTKKIDTDLEQAKQLRDSKSSQLGEIEHNWINSTINDAKDSNQEMTQILSFYRLIAEKRKGKLGLSSRKRWRTQDCQRVREKYPRLVLHQSRLEKVLTHLATTPASPDFSPEEPTGASLSELPLCEATVKSLVELPVEFEIGASLPVIAELPSESLFPANEEGLIGELPAVSSSIRRNTPIPRIIVTQAVEDLSAEQSRSKEMDEDEYNNYENKEMDEMMAWEKTRNDIQMQQSESLARIVAEMEKKSTH</sequence>
<comment type="caution">
    <text evidence="2">The sequence shown here is derived from an EMBL/GenBank/DDBJ whole genome shotgun (WGS) entry which is preliminary data.</text>
</comment>
<gene>
    <name evidence="2" type="ORF">N7494_003556</name>
</gene>
<protein>
    <submittedName>
        <fullName evidence="2">Uncharacterized protein</fullName>
    </submittedName>
</protein>
<name>A0AAD6GHH4_9EURO</name>